<sequence>MLDIITFQEAINRSEGRDKSLLMGNGFSIEHFSYSNLLDEAGIEDGMPLKALFNELDTYDFETVIRALEDAVIVTNAYDHNKQSVHYQTQANQLREALVHAVRSTHPNHRADIEEKIPSCLRFLKNFNTLYTLNYDLLLYWVQLQSREFSDGFGLGDEERGFIGPFKEGAYCTTYNLHGGLHLFKKIDGEIEKKLMGVSGIIDAIASAITRGRRLPVYIAEGTSPKKMGKINSIPYLRHAYDTLSKSTGDFFVFGHSGDQNDEHIYRAIFRSEIDHLYFCIHQPSADIAAINGELARYKRRFGSNIEYTFVCSESANVWNSVEEEER</sequence>
<dbReference type="EMBL" id="UOFW01000096">
    <property type="protein sequence ID" value="VAX04539.1"/>
    <property type="molecule type" value="Genomic_DNA"/>
</dbReference>
<protein>
    <recommendedName>
        <fullName evidence="2">DUF4917 domain-containing protein</fullName>
    </recommendedName>
</protein>
<dbReference type="AlphaFoldDB" id="A0A3B1AF32"/>
<evidence type="ECO:0008006" key="2">
    <source>
        <dbReference type="Google" id="ProtNLM"/>
    </source>
</evidence>
<dbReference type="InterPro" id="IPR032581">
    <property type="entry name" value="DUF4917"/>
</dbReference>
<accession>A0A3B1AF32</accession>
<proteinExistence type="predicted"/>
<evidence type="ECO:0000313" key="1">
    <source>
        <dbReference type="EMBL" id="VAX04539.1"/>
    </source>
</evidence>
<reference evidence="1" key="1">
    <citation type="submission" date="2018-06" db="EMBL/GenBank/DDBJ databases">
        <authorList>
            <person name="Zhirakovskaya E."/>
        </authorList>
    </citation>
    <scope>NUCLEOTIDE SEQUENCE</scope>
</reference>
<dbReference type="Pfam" id="PF16263">
    <property type="entry name" value="DUF4917"/>
    <property type="match status" value="1"/>
</dbReference>
<gene>
    <name evidence="1" type="ORF">MNBD_ALPHA03-427</name>
</gene>
<name>A0A3B1AF32_9ZZZZ</name>
<organism evidence="1">
    <name type="scientific">hydrothermal vent metagenome</name>
    <dbReference type="NCBI Taxonomy" id="652676"/>
    <lineage>
        <taxon>unclassified sequences</taxon>
        <taxon>metagenomes</taxon>
        <taxon>ecological metagenomes</taxon>
    </lineage>
</organism>